<proteinExistence type="predicted"/>
<dbReference type="GO" id="GO:0003677">
    <property type="term" value="F:DNA binding"/>
    <property type="evidence" value="ECO:0007669"/>
    <property type="project" value="InterPro"/>
</dbReference>
<accession>J9FPD5</accession>
<dbReference type="AlphaFoldDB" id="J9FPD5"/>
<evidence type="ECO:0000256" key="1">
    <source>
        <dbReference type="ARBA" id="ARBA00023172"/>
    </source>
</evidence>
<evidence type="ECO:0000259" key="2">
    <source>
        <dbReference type="PROSITE" id="PS51898"/>
    </source>
</evidence>
<dbReference type="InterPro" id="IPR013762">
    <property type="entry name" value="Integrase-like_cat_sf"/>
</dbReference>
<dbReference type="InterPro" id="IPR011010">
    <property type="entry name" value="DNA_brk_join_enz"/>
</dbReference>
<dbReference type="EMBL" id="AMCI01009607">
    <property type="protein sequence ID" value="EJW89244.1"/>
    <property type="molecule type" value="Genomic_DNA"/>
</dbReference>
<dbReference type="Pfam" id="PF00589">
    <property type="entry name" value="Phage_integrase"/>
    <property type="match status" value="1"/>
</dbReference>
<reference evidence="3" key="1">
    <citation type="journal article" date="2012" name="PLoS ONE">
        <title>Gene sets for utilization of primary and secondary nutrition supplies in the distal gut of endangered iberian lynx.</title>
        <authorList>
            <person name="Alcaide M."/>
            <person name="Messina E."/>
            <person name="Richter M."/>
            <person name="Bargiela R."/>
            <person name="Peplies J."/>
            <person name="Huws S.A."/>
            <person name="Newbold C.J."/>
            <person name="Golyshin P.N."/>
            <person name="Simon M.A."/>
            <person name="Lopez G."/>
            <person name="Yakimov M.M."/>
            <person name="Ferrer M."/>
        </authorList>
    </citation>
    <scope>NUCLEOTIDE SEQUENCE</scope>
</reference>
<dbReference type="Gene3D" id="1.10.443.10">
    <property type="entry name" value="Intergrase catalytic core"/>
    <property type="match status" value="1"/>
</dbReference>
<dbReference type="PANTHER" id="PTHR30349">
    <property type="entry name" value="PHAGE INTEGRASE-RELATED"/>
    <property type="match status" value="1"/>
</dbReference>
<feature type="domain" description="Tyr recombinase" evidence="2">
    <location>
        <begin position="1"/>
        <end position="68"/>
    </location>
</feature>
<dbReference type="SUPFAM" id="SSF56349">
    <property type="entry name" value="DNA breaking-rejoining enzymes"/>
    <property type="match status" value="1"/>
</dbReference>
<evidence type="ECO:0000313" key="3">
    <source>
        <dbReference type="EMBL" id="EJW89244.1"/>
    </source>
</evidence>
<dbReference type="PANTHER" id="PTHR30349:SF64">
    <property type="entry name" value="PROPHAGE INTEGRASE INTD-RELATED"/>
    <property type="match status" value="1"/>
</dbReference>
<feature type="non-terminal residue" evidence="3">
    <location>
        <position position="1"/>
    </location>
</feature>
<feature type="non-terminal residue" evidence="3">
    <location>
        <position position="75"/>
    </location>
</feature>
<keyword evidence="1" id="KW-0233">DNA recombination</keyword>
<dbReference type="InterPro" id="IPR050090">
    <property type="entry name" value="Tyrosine_recombinase_XerCD"/>
</dbReference>
<dbReference type="GO" id="GO:0006310">
    <property type="term" value="P:DNA recombination"/>
    <property type="evidence" value="ECO:0007669"/>
    <property type="project" value="UniProtKB-KW"/>
</dbReference>
<protein>
    <submittedName>
        <fullName evidence="3">Protein containing Integrase, catalytic core, phage domain protein</fullName>
    </submittedName>
</protein>
<sequence length="75" mass="8476">KDLQMLAKMAGIQKHISFHTARHTNATLLIYKGVNITTVQKLLGHKSIKTTELYLEVMDMTLVKDLQKCFASDNS</sequence>
<gene>
    <name evidence="3" type="ORF">EVA_22649</name>
</gene>
<dbReference type="InterPro" id="IPR002104">
    <property type="entry name" value="Integrase_catalytic"/>
</dbReference>
<name>J9FPD5_9ZZZZ</name>
<dbReference type="PROSITE" id="PS51898">
    <property type="entry name" value="TYR_RECOMBINASE"/>
    <property type="match status" value="1"/>
</dbReference>
<comment type="caution">
    <text evidence="3">The sequence shown here is derived from an EMBL/GenBank/DDBJ whole genome shotgun (WGS) entry which is preliminary data.</text>
</comment>
<dbReference type="GO" id="GO:0015074">
    <property type="term" value="P:DNA integration"/>
    <property type="evidence" value="ECO:0007669"/>
    <property type="project" value="InterPro"/>
</dbReference>
<organism evidence="3">
    <name type="scientific">gut metagenome</name>
    <dbReference type="NCBI Taxonomy" id="749906"/>
    <lineage>
        <taxon>unclassified sequences</taxon>
        <taxon>metagenomes</taxon>
        <taxon>organismal metagenomes</taxon>
    </lineage>
</organism>